<evidence type="ECO:0000256" key="1">
    <source>
        <dbReference type="SAM" id="MobiDB-lite"/>
    </source>
</evidence>
<sequence>MSAGLADARQEGEVRWSRGGRGEESGGGGMAAASGASGVRRQEEEVTVCWAPGPPGRGSGPALTPSLPAQSSRAMSRPCSPSHRRYRN</sequence>
<gene>
    <name evidence="2" type="ORF">PBY51_003444</name>
</gene>
<name>A0AAN7Y012_ELEMC</name>
<evidence type="ECO:0000313" key="3">
    <source>
        <dbReference type="Proteomes" id="UP001346869"/>
    </source>
</evidence>
<protein>
    <submittedName>
        <fullName evidence="2">Uncharacterized protein</fullName>
    </submittedName>
</protein>
<feature type="region of interest" description="Disordered" evidence="1">
    <location>
        <begin position="1"/>
        <end position="88"/>
    </location>
</feature>
<keyword evidence="3" id="KW-1185">Reference proteome</keyword>
<dbReference type="Proteomes" id="UP001346869">
    <property type="component" value="Unassembled WGS sequence"/>
</dbReference>
<evidence type="ECO:0000313" key="2">
    <source>
        <dbReference type="EMBL" id="KAK5870502.1"/>
    </source>
</evidence>
<accession>A0AAN7Y012</accession>
<reference evidence="2 3" key="2">
    <citation type="journal article" date="2023" name="Mol. Biol. Evol.">
        <title>Genomics of Secondarily Temperate Adaptation in the Only Non-Antarctic Icefish.</title>
        <authorList>
            <person name="Rivera-Colon A.G."/>
            <person name="Rayamajhi N."/>
            <person name="Minhas B.F."/>
            <person name="Madrigal G."/>
            <person name="Bilyk K.T."/>
            <person name="Yoon V."/>
            <person name="Hune M."/>
            <person name="Gregory S."/>
            <person name="Cheng C.H.C."/>
            <person name="Catchen J.M."/>
        </authorList>
    </citation>
    <scope>NUCLEOTIDE SEQUENCE [LARGE SCALE GENOMIC DNA]</scope>
    <source>
        <strain evidence="2">JMC-PN-2008</strain>
    </source>
</reference>
<organism evidence="2 3">
    <name type="scientific">Eleginops maclovinus</name>
    <name type="common">Patagonian blennie</name>
    <name type="synonym">Eleginus maclovinus</name>
    <dbReference type="NCBI Taxonomy" id="56733"/>
    <lineage>
        <taxon>Eukaryota</taxon>
        <taxon>Metazoa</taxon>
        <taxon>Chordata</taxon>
        <taxon>Craniata</taxon>
        <taxon>Vertebrata</taxon>
        <taxon>Euteleostomi</taxon>
        <taxon>Actinopterygii</taxon>
        <taxon>Neopterygii</taxon>
        <taxon>Teleostei</taxon>
        <taxon>Neoteleostei</taxon>
        <taxon>Acanthomorphata</taxon>
        <taxon>Eupercaria</taxon>
        <taxon>Perciformes</taxon>
        <taxon>Notothenioidei</taxon>
        <taxon>Eleginopidae</taxon>
        <taxon>Eleginops</taxon>
    </lineage>
</organism>
<feature type="compositionally biased region" description="Basic and acidic residues" evidence="1">
    <location>
        <begin position="8"/>
        <end position="24"/>
    </location>
</feature>
<proteinExistence type="predicted"/>
<dbReference type="AlphaFoldDB" id="A0AAN7Y012"/>
<reference evidence="2 3" key="1">
    <citation type="journal article" date="2023" name="Genes (Basel)">
        <title>Chromosome-Level Genome Assembly and Circadian Gene Repertoire of the Patagonia Blennie Eleginops maclovinus-The Closest Ancestral Proxy of Antarctic Cryonotothenioids.</title>
        <authorList>
            <person name="Cheng C.C."/>
            <person name="Rivera-Colon A.G."/>
            <person name="Minhas B.F."/>
            <person name="Wilson L."/>
            <person name="Rayamajhi N."/>
            <person name="Vargas-Chacoff L."/>
            <person name="Catchen J.M."/>
        </authorList>
    </citation>
    <scope>NUCLEOTIDE SEQUENCE [LARGE SCALE GENOMIC DNA]</scope>
    <source>
        <strain evidence="2">JMC-PN-2008</strain>
    </source>
</reference>
<dbReference type="EMBL" id="JAUZQC010000005">
    <property type="protein sequence ID" value="KAK5870502.1"/>
    <property type="molecule type" value="Genomic_DNA"/>
</dbReference>
<comment type="caution">
    <text evidence="2">The sequence shown here is derived from an EMBL/GenBank/DDBJ whole genome shotgun (WGS) entry which is preliminary data.</text>
</comment>